<evidence type="ECO:0000256" key="1">
    <source>
        <dbReference type="ARBA" id="ARBA00022679"/>
    </source>
</evidence>
<dbReference type="EMBL" id="SEWE01000014">
    <property type="protein sequence ID" value="RYU80281.1"/>
    <property type="molecule type" value="Genomic_DNA"/>
</dbReference>
<keyword evidence="1 4" id="KW-0808">Transferase</keyword>
<dbReference type="OrthoDB" id="2352823at2"/>
<protein>
    <submittedName>
        <fullName evidence="4">GNAT family N-acetyltransferase</fullName>
    </submittedName>
</protein>
<dbReference type="CDD" id="cd04301">
    <property type="entry name" value="NAT_SF"/>
    <property type="match status" value="1"/>
</dbReference>
<dbReference type="Pfam" id="PF00583">
    <property type="entry name" value="Acetyltransf_1"/>
    <property type="match status" value="1"/>
</dbReference>
<keyword evidence="5" id="KW-1185">Reference proteome</keyword>
<evidence type="ECO:0000259" key="3">
    <source>
        <dbReference type="PROSITE" id="PS51186"/>
    </source>
</evidence>
<evidence type="ECO:0000313" key="5">
    <source>
        <dbReference type="Proteomes" id="UP000294155"/>
    </source>
</evidence>
<proteinExistence type="predicted"/>
<keyword evidence="2" id="KW-0012">Acyltransferase</keyword>
<dbReference type="PANTHER" id="PTHR43877">
    <property type="entry name" value="AMINOALKYLPHOSPHONATE N-ACETYLTRANSFERASE-RELATED-RELATED"/>
    <property type="match status" value="1"/>
</dbReference>
<reference evidence="4 5" key="1">
    <citation type="submission" date="2019-02" db="EMBL/GenBank/DDBJ databases">
        <title>Bacterial novel species isolated from soil.</title>
        <authorList>
            <person name="Jung H.-Y."/>
        </authorList>
    </citation>
    <scope>NUCLEOTIDE SEQUENCE [LARGE SCALE GENOMIC DNA]</scope>
    <source>
        <strain evidence="4 5">1-3-3-3</strain>
    </source>
</reference>
<dbReference type="InterPro" id="IPR016181">
    <property type="entry name" value="Acyl_CoA_acyltransferase"/>
</dbReference>
<dbReference type="GO" id="GO:0016747">
    <property type="term" value="F:acyltransferase activity, transferring groups other than amino-acyl groups"/>
    <property type="evidence" value="ECO:0007669"/>
    <property type="project" value="InterPro"/>
</dbReference>
<gene>
    <name evidence="4" type="ORF">EWM57_08840</name>
</gene>
<accession>A0A4Q5LE83</accession>
<organism evidence="4 5">
    <name type="scientific">Hymenobacter persicinus</name>
    <dbReference type="NCBI Taxonomy" id="2025506"/>
    <lineage>
        <taxon>Bacteria</taxon>
        <taxon>Pseudomonadati</taxon>
        <taxon>Bacteroidota</taxon>
        <taxon>Cytophagia</taxon>
        <taxon>Cytophagales</taxon>
        <taxon>Hymenobacteraceae</taxon>
        <taxon>Hymenobacter</taxon>
    </lineage>
</organism>
<feature type="domain" description="N-acetyltransferase" evidence="3">
    <location>
        <begin position="5"/>
        <end position="149"/>
    </location>
</feature>
<dbReference type="Proteomes" id="UP000294155">
    <property type="component" value="Unassembled WGS sequence"/>
</dbReference>
<dbReference type="InterPro" id="IPR000182">
    <property type="entry name" value="GNAT_dom"/>
</dbReference>
<dbReference type="Gene3D" id="3.40.630.30">
    <property type="match status" value="1"/>
</dbReference>
<dbReference type="SUPFAM" id="SSF55729">
    <property type="entry name" value="Acyl-CoA N-acyltransferases (Nat)"/>
    <property type="match status" value="1"/>
</dbReference>
<dbReference type="RefSeq" id="WP_129920779.1">
    <property type="nucleotide sequence ID" value="NZ_SEWE01000014.1"/>
</dbReference>
<dbReference type="AlphaFoldDB" id="A0A4Q5LE83"/>
<evidence type="ECO:0000256" key="2">
    <source>
        <dbReference type="ARBA" id="ARBA00023315"/>
    </source>
</evidence>
<dbReference type="InterPro" id="IPR050832">
    <property type="entry name" value="Bact_Acetyltransf"/>
</dbReference>
<dbReference type="PROSITE" id="PS51186">
    <property type="entry name" value="GNAT"/>
    <property type="match status" value="1"/>
</dbReference>
<comment type="caution">
    <text evidence="4">The sequence shown here is derived from an EMBL/GenBank/DDBJ whole genome shotgun (WGS) entry which is preliminary data.</text>
</comment>
<sequence length="149" mass="16366">MPLLPLTTPRTPAEFAAYYRLRYEVLRQPWGQPEGSERADDDPAPTTLHAMLTAPDGSAAGVARLSPTPESGQAQVRYMAVAPAWQGHGVGRQLLEYLEAQARQHGYTECVLHARQAAVPFYARLGYAVVAPSHTLFGTIPHFLMRKAL</sequence>
<evidence type="ECO:0000313" key="4">
    <source>
        <dbReference type="EMBL" id="RYU80281.1"/>
    </source>
</evidence>
<name>A0A4Q5LE83_9BACT</name>